<evidence type="ECO:0000256" key="10">
    <source>
        <dbReference type="SAM" id="Phobius"/>
    </source>
</evidence>
<dbReference type="VEuPathDB" id="FungiDB:PYU1_G011185"/>
<dbReference type="InterPro" id="IPR004316">
    <property type="entry name" value="SWEET_rpt"/>
</dbReference>
<dbReference type="eggNOG" id="KOG1623">
    <property type="taxonomic scope" value="Eukaryota"/>
</dbReference>
<comment type="subcellular location">
    <subcellularLocation>
        <location evidence="1">Cell membrane</location>
        <topology evidence="1">Multi-pass membrane protein</topology>
    </subcellularLocation>
</comment>
<feature type="transmembrane region" description="Helical" evidence="10">
    <location>
        <begin position="46"/>
        <end position="65"/>
    </location>
</feature>
<reference evidence="12" key="2">
    <citation type="submission" date="2010-04" db="EMBL/GenBank/DDBJ databases">
        <authorList>
            <person name="Buell R."/>
            <person name="Hamilton J."/>
            <person name="Hostetler J."/>
        </authorList>
    </citation>
    <scope>NUCLEOTIDE SEQUENCE [LARGE SCALE GENOMIC DNA]</scope>
    <source>
        <strain evidence="12">DAOM:BR144</strain>
    </source>
</reference>
<comment type="similarity">
    <text evidence="2">Belongs to the SWEET sugar transporter family.</text>
</comment>
<evidence type="ECO:0000313" key="11">
    <source>
        <dbReference type="EnsemblProtists" id="PYU1_T011210"/>
    </source>
</evidence>
<keyword evidence="5" id="KW-0762">Sugar transport</keyword>
<keyword evidence="4" id="KW-1003">Cell membrane</keyword>
<evidence type="ECO:0000256" key="2">
    <source>
        <dbReference type="ARBA" id="ARBA00007809"/>
    </source>
</evidence>
<feature type="transmembrane region" description="Helical" evidence="10">
    <location>
        <begin position="9"/>
        <end position="34"/>
    </location>
</feature>
<dbReference type="EnsemblProtists" id="PYU1_T011210">
    <property type="protein sequence ID" value="PYU1_T011210"/>
    <property type="gene ID" value="PYU1_G011185"/>
</dbReference>
<evidence type="ECO:0000256" key="5">
    <source>
        <dbReference type="ARBA" id="ARBA00022597"/>
    </source>
</evidence>
<keyword evidence="8 10" id="KW-1133">Transmembrane helix</keyword>
<sequence>MLNGYLKDVIFPIFINFLLGAIDALVYIAVHYRYCTDHSYETREHSALVDAIAMVFCIKLYGAGLERAVFVTKHKNGVYIPIYMMVVGATNNICWVMCTALDHNWLMLGNCIMVTLLSITQLVLFIVYRSMVKISGELSLHGTHTMHRDDESVIPIASIVPEDAGTRATR</sequence>
<feature type="transmembrane region" description="Helical" evidence="10">
    <location>
        <begin position="104"/>
        <end position="128"/>
    </location>
</feature>
<accession>K3X1W1</accession>
<evidence type="ECO:0000256" key="6">
    <source>
        <dbReference type="ARBA" id="ARBA00022692"/>
    </source>
</evidence>
<evidence type="ECO:0000256" key="8">
    <source>
        <dbReference type="ARBA" id="ARBA00022989"/>
    </source>
</evidence>
<keyword evidence="9 10" id="KW-0472">Membrane</keyword>
<proteinExistence type="inferred from homology"/>
<dbReference type="GO" id="GO:0051119">
    <property type="term" value="F:sugar transmembrane transporter activity"/>
    <property type="evidence" value="ECO:0007669"/>
    <property type="project" value="InterPro"/>
</dbReference>
<dbReference type="PANTHER" id="PTHR10791">
    <property type="entry name" value="RAG1-ACTIVATING PROTEIN 1"/>
    <property type="match status" value="1"/>
</dbReference>
<keyword evidence="12" id="KW-1185">Reference proteome</keyword>
<evidence type="ECO:0000256" key="9">
    <source>
        <dbReference type="ARBA" id="ARBA00023136"/>
    </source>
</evidence>
<keyword evidence="6 10" id="KW-0812">Transmembrane</keyword>
<reference evidence="12" key="1">
    <citation type="journal article" date="2010" name="Genome Biol.">
        <title>Genome sequence of the necrotrophic plant pathogen Pythium ultimum reveals original pathogenicity mechanisms and effector repertoire.</title>
        <authorList>
            <person name="Levesque C.A."/>
            <person name="Brouwer H."/>
            <person name="Cano L."/>
            <person name="Hamilton J.P."/>
            <person name="Holt C."/>
            <person name="Huitema E."/>
            <person name="Raffaele S."/>
            <person name="Robideau G.P."/>
            <person name="Thines M."/>
            <person name="Win J."/>
            <person name="Zerillo M.M."/>
            <person name="Beakes G.W."/>
            <person name="Boore J.L."/>
            <person name="Busam D."/>
            <person name="Dumas B."/>
            <person name="Ferriera S."/>
            <person name="Fuerstenberg S.I."/>
            <person name="Gachon C.M."/>
            <person name="Gaulin E."/>
            <person name="Govers F."/>
            <person name="Grenville-Briggs L."/>
            <person name="Horner N."/>
            <person name="Hostetler J."/>
            <person name="Jiang R.H."/>
            <person name="Johnson J."/>
            <person name="Krajaejun T."/>
            <person name="Lin H."/>
            <person name="Meijer H.J."/>
            <person name="Moore B."/>
            <person name="Morris P."/>
            <person name="Phuntmart V."/>
            <person name="Puiu D."/>
            <person name="Shetty J."/>
            <person name="Stajich J.E."/>
            <person name="Tripathy S."/>
            <person name="Wawra S."/>
            <person name="van West P."/>
            <person name="Whitty B.R."/>
            <person name="Coutinho P.M."/>
            <person name="Henrissat B."/>
            <person name="Martin F."/>
            <person name="Thomas P.D."/>
            <person name="Tyler B.M."/>
            <person name="De Vries R.P."/>
            <person name="Kamoun S."/>
            <person name="Yandell M."/>
            <person name="Tisserat N."/>
            <person name="Buell C.R."/>
        </authorList>
    </citation>
    <scope>NUCLEOTIDE SEQUENCE</scope>
    <source>
        <strain evidence="12">DAOM:BR144</strain>
    </source>
</reference>
<dbReference type="Gene3D" id="1.20.1280.290">
    <property type="match status" value="1"/>
</dbReference>
<evidence type="ECO:0000256" key="1">
    <source>
        <dbReference type="ARBA" id="ARBA00004651"/>
    </source>
</evidence>
<dbReference type="AlphaFoldDB" id="K3X1W1"/>
<dbReference type="InterPro" id="IPR047664">
    <property type="entry name" value="SWEET"/>
</dbReference>
<dbReference type="Proteomes" id="UP000019132">
    <property type="component" value="Unassembled WGS sequence"/>
</dbReference>
<dbReference type="HOGENOM" id="CLU_1573777_0_0_1"/>
<reference evidence="11" key="3">
    <citation type="submission" date="2015-02" db="UniProtKB">
        <authorList>
            <consortium name="EnsemblProtists"/>
        </authorList>
    </citation>
    <scope>IDENTIFICATION</scope>
    <source>
        <strain evidence="11">DAOM BR144</strain>
    </source>
</reference>
<organism evidence="11 12">
    <name type="scientific">Globisporangium ultimum (strain ATCC 200006 / CBS 805.95 / DAOM BR144)</name>
    <name type="common">Pythium ultimum</name>
    <dbReference type="NCBI Taxonomy" id="431595"/>
    <lineage>
        <taxon>Eukaryota</taxon>
        <taxon>Sar</taxon>
        <taxon>Stramenopiles</taxon>
        <taxon>Oomycota</taxon>
        <taxon>Peronosporomycetes</taxon>
        <taxon>Pythiales</taxon>
        <taxon>Pythiaceae</taxon>
        <taxon>Globisporangium</taxon>
    </lineage>
</organism>
<keyword evidence="3" id="KW-0813">Transport</keyword>
<evidence type="ECO:0000256" key="3">
    <source>
        <dbReference type="ARBA" id="ARBA00022448"/>
    </source>
</evidence>
<dbReference type="GO" id="GO:0005886">
    <property type="term" value="C:plasma membrane"/>
    <property type="evidence" value="ECO:0007669"/>
    <property type="project" value="UniProtKB-SubCell"/>
</dbReference>
<protein>
    <submittedName>
        <fullName evidence="11">Uncharacterized protein</fullName>
    </submittedName>
</protein>
<evidence type="ECO:0000256" key="7">
    <source>
        <dbReference type="ARBA" id="ARBA00022737"/>
    </source>
</evidence>
<keyword evidence="7" id="KW-0677">Repeat</keyword>
<feature type="transmembrane region" description="Helical" evidence="10">
    <location>
        <begin position="77"/>
        <end position="98"/>
    </location>
</feature>
<dbReference type="InParanoid" id="K3X1W1"/>
<dbReference type="Pfam" id="PF03083">
    <property type="entry name" value="MtN3_slv"/>
    <property type="match status" value="1"/>
</dbReference>
<dbReference type="EMBL" id="GL376606">
    <property type="status" value="NOT_ANNOTATED_CDS"/>
    <property type="molecule type" value="Genomic_DNA"/>
</dbReference>
<dbReference type="PANTHER" id="PTHR10791:SF30">
    <property type="entry name" value="SUGAR TRANSPORTER SWEET1"/>
    <property type="match status" value="1"/>
</dbReference>
<name>K3X1W1_GLOUD</name>
<evidence type="ECO:0000313" key="12">
    <source>
        <dbReference type="Proteomes" id="UP000019132"/>
    </source>
</evidence>
<evidence type="ECO:0000256" key="4">
    <source>
        <dbReference type="ARBA" id="ARBA00022475"/>
    </source>
</evidence>